<name>A0A9P7RS99_9AGAR</name>
<evidence type="ECO:0000259" key="7">
    <source>
        <dbReference type="Pfam" id="PF08621"/>
    </source>
</evidence>
<accession>A0A9P7RS99</accession>
<feature type="region of interest" description="Disordered" evidence="5">
    <location>
        <begin position="244"/>
        <end position="289"/>
    </location>
</feature>
<dbReference type="OrthoDB" id="348201at2759"/>
<comment type="subcellular location">
    <subcellularLocation>
        <location evidence="1">Nucleus</location>
    </subcellularLocation>
</comment>
<dbReference type="InterPro" id="IPR013929">
    <property type="entry name" value="RPAP1_C"/>
</dbReference>
<dbReference type="EMBL" id="CM032188">
    <property type="protein sequence ID" value="KAG7088478.1"/>
    <property type="molecule type" value="Genomic_DNA"/>
</dbReference>
<evidence type="ECO:0000256" key="2">
    <source>
        <dbReference type="ARBA" id="ARBA00009953"/>
    </source>
</evidence>
<protein>
    <recommendedName>
        <fullName evidence="11">RNA polymerase II-associated protein 1 C-terminal domain-containing protein</fullName>
    </recommendedName>
</protein>
<evidence type="ECO:0000259" key="8">
    <source>
        <dbReference type="Pfam" id="PF25766"/>
    </source>
</evidence>
<keyword evidence="10" id="KW-1185">Reference proteome</keyword>
<feature type="domain" description="RPAP1 C-terminal" evidence="6">
    <location>
        <begin position="323"/>
        <end position="386"/>
    </location>
</feature>
<evidence type="ECO:0000259" key="6">
    <source>
        <dbReference type="Pfam" id="PF08620"/>
    </source>
</evidence>
<dbReference type="InterPro" id="IPR057989">
    <property type="entry name" value="TPR_RPAP1/MINIYO-like"/>
</dbReference>
<dbReference type="InterPro" id="IPR013930">
    <property type="entry name" value="RPAP1_N"/>
</dbReference>
<feature type="region of interest" description="Disordered" evidence="5">
    <location>
        <begin position="17"/>
        <end position="110"/>
    </location>
</feature>
<evidence type="ECO:0000256" key="1">
    <source>
        <dbReference type="ARBA" id="ARBA00004123"/>
    </source>
</evidence>
<evidence type="ECO:0000313" key="9">
    <source>
        <dbReference type="EMBL" id="KAG7088478.1"/>
    </source>
</evidence>
<dbReference type="Proteomes" id="UP001049176">
    <property type="component" value="Chromosome 8"/>
</dbReference>
<dbReference type="RefSeq" id="XP_043004949.1">
    <property type="nucleotide sequence ID" value="XM_043157582.1"/>
</dbReference>
<feature type="domain" description="RPAP1/MINIYO-like TPR repeats" evidence="8">
    <location>
        <begin position="1073"/>
        <end position="1222"/>
    </location>
</feature>
<keyword evidence="4" id="KW-0539">Nucleus</keyword>
<feature type="compositionally biased region" description="Polar residues" evidence="5">
    <location>
        <begin position="74"/>
        <end position="85"/>
    </location>
</feature>
<dbReference type="Pfam" id="PF08621">
    <property type="entry name" value="RPAP1_N"/>
    <property type="match status" value="1"/>
</dbReference>
<dbReference type="GO" id="GO:0006366">
    <property type="term" value="P:transcription by RNA polymerase II"/>
    <property type="evidence" value="ECO:0007669"/>
    <property type="project" value="InterPro"/>
</dbReference>
<comment type="caution">
    <text evidence="9">The sequence shown here is derived from an EMBL/GenBank/DDBJ whole genome shotgun (WGS) entry which is preliminary data.</text>
</comment>
<dbReference type="GeneID" id="66081542"/>
<feature type="region of interest" description="Disordered" evidence="5">
    <location>
        <begin position="133"/>
        <end position="225"/>
    </location>
</feature>
<evidence type="ECO:0000256" key="4">
    <source>
        <dbReference type="ARBA" id="ARBA00023242"/>
    </source>
</evidence>
<organism evidence="9 10">
    <name type="scientific">Marasmius oreades</name>
    <name type="common">fairy-ring Marasmius</name>
    <dbReference type="NCBI Taxonomy" id="181124"/>
    <lineage>
        <taxon>Eukaryota</taxon>
        <taxon>Fungi</taxon>
        <taxon>Dikarya</taxon>
        <taxon>Basidiomycota</taxon>
        <taxon>Agaricomycotina</taxon>
        <taxon>Agaricomycetes</taxon>
        <taxon>Agaricomycetidae</taxon>
        <taxon>Agaricales</taxon>
        <taxon>Marasmiineae</taxon>
        <taxon>Marasmiaceae</taxon>
        <taxon>Marasmius</taxon>
    </lineage>
</organism>
<proteinExistence type="inferred from homology"/>
<evidence type="ECO:0000313" key="10">
    <source>
        <dbReference type="Proteomes" id="UP001049176"/>
    </source>
</evidence>
<feature type="compositionally biased region" description="Basic and acidic residues" evidence="5">
    <location>
        <begin position="87"/>
        <end position="110"/>
    </location>
</feature>
<feature type="compositionally biased region" description="Low complexity" evidence="5">
    <location>
        <begin position="168"/>
        <end position="181"/>
    </location>
</feature>
<dbReference type="Pfam" id="PF25766">
    <property type="entry name" value="TPR_RPAP1"/>
    <property type="match status" value="1"/>
</dbReference>
<evidence type="ECO:0000256" key="5">
    <source>
        <dbReference type="SAM" id="MobiDB-lite"/>
    </source>
</evidence>
<comment type="similarity">
    <text evidence="2">Belongs to the RPAP1 family.</text>
</comment>
<dbReference type="PANTHER" id="PTHR21483">
    <property type="entry name" value="RNA POLYMERASE II-ASSOCIATED PROTEIN 1"/>
    <property type="match status" value="1"/>
</dbReference>
<keyword evidence="3" id="KW-0804">Transcription</keyword>
<sequence>MQISNSLDLIGAVFERQPASSSFQPPPFSPTSKTGFPVAQHRSNGKGRGKSAFARNRGLLTTEAISRDAPVPQVISQRMSRSPQSEEGWRTHMSRENEEKVASMTEEQRQSEIGEILERFGAGVGDILKRAREARGRNEKSGIALDPVPIEASEPTSPVRNGTPLPPSLSTSSTRPNSPTRGSRKLRFAELVPENVHVYESAPPSPRKKSFLALPPPPPPNSNEASGLISLGTFDNWTVQKKQPKAGFSSHPIGNDVFGTGSTGSSTPREPVPQLPDTTGKTETEPDEGTPEYIRRRYFPSAPADNPDIAWMTSPSASTTRQTRFDLTGTPIPQSKVLSLPTYLGLHHHAEGQSAGYTLDDVFLISRSKVPAQRAAMLVVLKGLINWWRKSSNGDLSQSEETRSIVEELQMSKPPLVKRIMFAGLEALSERGIVGVRAVEIVWECIVGWDPIPNGMDGEEYYEWGGVELGTSDIMDSLPSEVVLPQLCDIFMTPPDSTAIGDCRMTPVQHLVTSILHKLAFHSNKFADEITALPKLIRTIIQTSIGHDTSSDHASLPDISTLRFLTTLALSSRSNAQSLCASADLYLRVVATLKPRPETKEATGTIEVYNGVLRLYTALARYGLYSHIATDGRELWLQVSSYIETMLSQPLPTISHLKLVSAWAGLLESWTICATDPHRTNPTHDLLWSQVVGWEWGKEILYLLETTVVLSCDISESTCFWRTRAAILRALAAWLEGSKVNSVKGGEEERLSAMVALRKTFKPGGLDGERISAVVEKMKSCYRVEVSMLNHGRIGDYAYELMSVIRAWLACCPSSMQEPLTSPPFELPFAQISELCAVLVARSHLNQPTGTYDYRETAFLRLCKRPLTSLLSCYLRLSRFLPGVPEDLWLAQAFSIILTLQPGDEDYGLGIIDQILTLITSEWTSSRGLIIPQAIWEKGGFEVVRPFLRFEIEPSSERRIGPLCITPYSLSLATTQRLPAISTSSKTVWSPSGLPLRRDWTVSPLDHVLHSGSPSSLFSTKILPSTFDASEIEIVQAALLLTNLRKEVILRFANVLSNDVLTREEAVFTCMKVFMLEHEQDQSKANPEVFRDSTVARYMEELLATYTHPQYATSFHSQSSLEQVAVGFLGSSNPFYQYYTDFVALYDSTSFSHPLFARLLLPPTSMHYPIDYRKHLWNDFGHVIRTIRTPIEQVITADLKEYLWPVEEDPQMISAYLRVLVKYGPSLEGFVRLMAIHHIACNIWHDLLHGRDANDERASRLLMAVVGQCSPVIVREVIRYRQEKDGNLWVPPTCFDMLAEDKGYRLKCIERWAGSRLLQDIKGLFDIDD</sequence>
<dbReference type="KEGG" id="more:E1B28_012467"/>
<gene>
    <name evidence="9" type="ORF">E1B28_012467</name>
</gene>
<evidence type="ECO:0008006" key="11">
    <source>
        <dbReference type="Google" id="ProtNLM"/>
    </source>
</evidence>
<dbReference type="Pfam" id="PF08620">
    <property type="entry name" value="RPAP1_C"/>
    <property type="match status" value="1"/>
</dbReference>
<feature type="domain" description="RPAP1 N-terminal" evidence="7">
    <location>
        <begin position="95"/>
        <end position="134"/>
    </location>
</feature>
<dbReference type="InterPro" id="IPR039913">
    <property type="entry name" value="RPAP1/Rba50"/>
</dbReference>
<dbReference type="PANTHER" id="PTHR21483:SF18">
    <property type="entry name" value="RNA POLYMERASE II-ASSOCIATED PROTEIN 1"/>
    <property type="match status" value="1"/>
</dbReference>
<reference evidence="9" key="1">
    <citation type="journal article" date="2021" name="Genome Biol. Evol.">
        <title>The assembled and annotated genome of the fairy-ring fungus Marasmius oreades.</title>
        <authorList>
            <person name="Hiltunen M."/>
            <person name="Ament-Velasquez S.L."/>
            <person name="Johannesson H."/>
        </authorList>
    </citation>
    <scope>NUCLEOTIDE SEQUENCE</scope>
    <source>
        <strain evidence="9">03SP1</strain>
    </source>
</reference>
<evidence type="ECO:0000256" key="3">
    <source>
        <dbReference type="ARBA" id="ARBA00023163"/>
    </source>
</evidence>